<dbReference type="Proteomes" id="UP000256328">
    <property type="component" value="Unassembled WGS sequence"/>
</dbReference>
<accession>A0A3D8SZC1</accession>
<gene>
    <name evidence="1" type="ORF">BP5796_02827</name>
</gene>
<proteinExistence type="predicted"/>
<protein>
    <submittedName>
        <fullName evidence="1">Uncharacterized protein</fullName>
    </submittedName>
</protein>
<reference evidence="1 2" key="1">
    <citation type="journal article" date="2018" name="IMA Fungus">
        <title>IMA Genome-F 9: Draft genome sequence of Annulohypoxylon stygium, Aspergillus mulundensis, Berkeleyomyces basicola (syn. Thielaviopsis basicola), Ceratocystis smalleyi, two Cercospora beticola strains, Coleophoma cylindrospora, Fusarium fracticaudum, Phialophora cf. hyalina, and Morchella septimelata.</title>
        <authorList>
            <person name="Wingfield B.D."/>
            <person name="Bills G.F."/>
            <person name="Dong Y."/>
            <person name="Huang W."/>
            <person name="Nel W.J."/>
            <person name="Swalarsk-Parry B.S."/>
            <person name="Vaghefi N."/>
            <person name="Wilken P.M."/>
            <person name="An Z."/>
            <person name="de Beer Z.W."/>
            <person name="De Vos L."/>
            <person name="Chen L."/>
            <person name="Duong T.A."/>
            <person name="Gao Y."/>
            <person name="Hammerbacher A."/>
            <person name="Kikkert J.R."/>
            <person name="Li Y."/>
            <person name="Li H."/>
            <person name="Li K."/>
            <person name="Li Q."/>
            <person name="Liu X."/>
            <person name="Ma X."/>
            <person name="Naidoo K."/>
            <person name="Pethybridge S.J."/>
            <person name="Sun J."/>
            <person name="Steenkamp E.T."/>
            <person name="van der Nest M.A."/>
            <person name="van Wyk S."/>
            <person name="Wingfield M.J."/>
            <person name="Xiong C."/>
            <person name="Yue Q."/>
            <person name="Zhang X."/>
        </authorList>
    </citation>
    <scope>NUCLEOTIDE SEQUENCE [LARGE SCALE GENOMIC DNA]</scope>
    <source>
        <strain evidence="1 2">BP5796</strain>
    </source>
</reference>
<dbReference type="AlphaFoldDB" id="A0A3D8SZC1"/>
<comment type="caution">
    <text evidence="1">The sequence shown here is derived from an EMBL/GenBank/DDBJ whole genome shotgun (WGS) entry which is preliminary data.</text>
</comment>
<evidence type="ECO:0000313" key="2">
    <source>
        <dbReference type="Proteomes" id="UP000256328"/>
    </source>
</evidence>
<dbReference type="OrthoDB" id="654211at2759"/>
<evidence type="ECO:0000313" key="1">
    <source>
        <dbReference type="EMBL" id="RDW91662.1"/>
    </source>
</evidence>
<keyword evidence="2" id="KW-1185">Reference proteome</keyword>
<name>A0A3D8SZC1_9HELO</name>
<sequence>MLYNITGLYVYSDVRVLSQYQLTPVASTADTRAPAYSQENNARNRRWAFSTDGRKAVSLCIAVLEAREKNLLQDKRGGRYAEPLTYAALSKCGAVLSAWFKATNDFNSCKRALNHTKVVSLEDWIKSGGSLAVGDGLLCTCRADAWTRRFALSLPII</sequence>
<organism evidence="1 2">
    <name type="scientific">Coleophoma crateriformis</name>
    <dbReference type="NCBI Taxonomy" id="565419"/>
    <lineage>
        <taxon>Eukaryota</taxon>
        <taxon>Fungi</taxon>
        <taxon>Dikarya</taxon>
        <taxon>Ascomycota</taxon>
        <taxon>Pezizomycotina</taxon>
        <taxon>Leotiomycetes</taxon>
        <taxon>Helotiales</taxon>
        <taxon>Dermateaceae</taxon>
        <taxon>Coleophoma</taxon>
    </lineage>
</organism>
<dbReference type="EMBL" id="PDLN01000003">
    <property type="protein sequence ID" value="RDW91662.1"/>
    <property type="molecule type" value="Genomic_DNA"/>
</dbReference>